<dbReference type="PANTHER" id="PTHR33112:SF16">
    <property type="entry name" value="HETEROKARYON INCOMPATIBILITY DOMAIN-CONTAINING PROTEIN"/>
    <property type="match status" value="1"/>
</dbReference>
<feature type="region of interest" description="Disordered" evidence="1">
    <location>
        <begin position="1"/>
        <end position="26"/>
    </location>
</feature>
<evidence type="ECO:0000256" key="1">
    <source>
        <dbReference type="SAM" id="MobiDB-lite"/>
    </source>
</evidence>
<name>A0A8H4W1P6_9HELO</name>
<dbReference type="InterPro" id="IPR010730">
    <property type="entry name" value="HET"/>
</dbReference>
<keyword evidence="4" id="KW-1185">Reference proteome</keyword>
<dbReference type="Pfam" id="PF06985">
    <property type="entry name" value="HET"/>
    <property type="match status" value="1"/>
</dbReference>
<evidence type="ECO:0000313" key="4">
    <source>
        <dbReference type="Proteomes" id="UP000566819"/>
    </source>
</evidence>
<gene>
    <name evidence="3" type="ORF">G7Y89_g9639</name>
</gene>
<evidence type="ECO:0000313" key="3">
    <source>
        <dbReference type="EMBL" id="KAF4628515.1"/>
    </source>
</evidence>
<dbReference type="Proteomes" id="UP000566819">
    <property type="component" value="Unassembled WGS sequence"/>
</dbReference>
<dbReference type="EMBL" id="JAAMPI010000802">
    <property type="protein sequence ID" value="KAF4628515.1"/>
    <property type="molecule type" value="Genomic_DNA"/>
</dbReference>
<evidence type="ECO:0000259" key="2">
    <source>
        <dbReference type="Pfam" id="PF06985"/>
    </source>
</evidence>
<dbReference type="OrthoDB" id="3508417at2759"/>
<accession>A0A8H4W1P6</accession>
<feature type="compositionally biased region" description="Polar residues" evidence="1">
    <location>
        <begin position="1"/>
        <end position="12"/>
    </location>
</feature>
<organism evidence="3 4">
    <name type="scientific">Cudoniella acicularis</name>
    <dbReference type="NCBI Taxonomy" id="354080"/>
    <lineage>
        <taxon>Eukaryota</taxon>
        <taxon>Fungi</taxon>
        <taxon>Dikarya</taxon>
        <taxon>Ascomycota</taxon>
        <taxon>Pezizomycotina</taxon>
        <taxon>Leotiomycetes</taxon>
        <taxon>Helotiales</taxon>
        <taxon>Tricladiaceae</taxon>
        <taxon>Cudoniella</taxon>
    </lineage>
</organism>
<dbReference type="PANTHER" id="PTHR33112">
    <property type="entry name" value="DOMAIN PROTEIN, PUTATIVE-RELATED"/>
    <property type="match status" value="1"/>
</dbReference>
<reference evidence="3 4" key="1">
    <citation type="submission" date="2020-03" db="EMBL/GenBank/DDBJ databases">
        <title>Draft Genome Sequence of Cudoniella acicularis.</title>
        <authorList>
            <person name="Buettner E."/>
            <person name="Kellner H."/>
        </authorList>
    </citation>
    <scope>NUCLEOTIDE SEQUENCE [LARGE SCALE GENOMIC DNA]</scope>
    <source>
        <strain evidence="3 4">DSM 108380</strain>
    </source>
</reference>
<sequence length="707" mass="80366">MPSDQEFTSSLVRDQLGRQAPDEQQSSISMATIVQKPHSCKHCQRLTFQSPIQSNHDYEFDFSLTAVYQAATEGCTFCQWFLDEIRASSKWQRIAEKPETHNMWKLYAYVNAFSTEIPRSIGWFGIAEALDRNNQVTGSNGFNVCTPSDNAASCDIGSRPIYRAVGSDHHFGMAQNWLEECITNHGCCPKSEKSFMPTRVIEITKNETGWHPCLHHSTSTAVGPYVALSYCWGGDQVIKTTKLTIKDWGVSLPFEILPKTLQDAIIVTSKLNIRYLWVDALCIIQDDPEDMAQEMSQMARIYSSAVVTVAASRARTVNEGFLQVRDAGDPPHLMFELPYKTRTGELGSITLHSPSRHLGIVERREPLDVRAWAFQERFLSPRLLDYRSHQLRWLCRVRSSSQEPRYVDGMAALHEPFISTNARNWIFDQLDGLDPDDQENVLLGHWSAIVESYSACSLTFFSDKLPALSAAAEKFGSVLSASYVAGMWTNTLHFNLCWYRKKFFWPPSNPRPREYQAPSWSWASINEPVEMCSPENYRSEDEFLLQVLHCDVRLKNVMAPYGAVTSGVLTVKGCMKQIQGIVDEYSEVASMAIKEGSNMVPIRVYLDALEDGFAQDGEDSTLVFALEVTMYCRDFSSRPEKGHQGLLLCKSQATNENSVYRRVGYFDTREEPALPRLPEESREEWQLRNYECLTRFDDCEPQVITII</sequence>
<feature type="domain" description="Heterokaryon incompatibility" evidence="2">
    <location>
        <begin position="225"/>
        <end position="376"/>
    </location>
</feature>
<dbReference type="AlphaFoldDB" id="A0A8H4W1P6"/>
<proteinExistence type="predicted"/>
<comment type="caution">
    <text evidence="3">The sequence shown here is derived from an EMBL/GenBank/DDBJ whole genome shotgun (WGS) entry which is preliminary data.</text>
</comment>
<protein>
    <recommendedName>
        <fullName evidence="2">Heterokaryon incompatibility domain-containing protein</fullName>
    </recommendedName>
</protein>